<dbReference type="SUPFAM" id="SSF53756">
    <property type="entry name" value="UDP-Glycosyltransferase/glycogen phosphorylase"/>
    <property type="match status" value="1"/>
</dbReference>
<accession>A0A2N0U2D4</accession>
<evidence type="ECO:0000313" key="3">
    <source>
        <dbReference type="Proteomes" id="UP000232673"/>
    </source>
</evidence>
<dbReference type="OrthoDB" id="139410at2"/>
<dbReference type="CDD" id="cd03801">
    <property type="entry name" value="GT4_PimA-like"/>
    <property type="match status" value="1"/>
</dbReference>
<dbReference type="STRING" id="447422.SAMN05660903_02474"/>
<dbReference type="RefSeq" id="WP_079713514.1">
    <property type="nucleotide sequence ID" value="NZ_FUZC01000009.1"/>
</dbReference>
<proteinExistence type="predicted"/>
<dbReference type="GO" id="GO:0016757">
    <property type="term" value="F:glycosyltransferase activity"/>
    <property type="evidence" value="ECO:0007669"/>
    <property type="project" value="InterPro"/>
</dbReference>
<dbReference type="AlphaFoldDB" id="A0A2N0U2D4"/>
<dbReference type="Gene3D" id="3.40.50.2000">
    <property type="entry name" value="Glycogen Phosphorylase B"/>
    <property type="match status" value="2"/>
</dbReference>
<keyword evidence="2" id="KW-0808">Transferase</keyword>
<protein>
    <submittedName>
        <fullName evidence="2">Glycosyl transferase family 1</fullName>
    </submittedName>
</protein>
<dbReference type="Proteomes" id="UP000232673">
    <property type="component" value="Unassembled WGS sequence"/>
</dbReference>
<keyword evidence="3" id="KW-1185">Reference proteome</keyword>
<dbReference type="InterPro" id="IPR001296">
    <property type="entry name" value="Glyco_trans_1"/>
</dbReference>
<name>A0A2N0U2D4_9FLAO</name>
<dbReference type="Pfam" id="PF00534">
    <property type="entry name" value="Glycos_transf_1"/>
    <property type="match status" value="1"/>
</dbReference>
<evidence type="ECO:0000313" key="2">
    <source>
        <dbReference type="EMBL" id="PKD21157.1"/>
    </source>
</evidence>
<dbReference type="PANTHER" id="PTHR12526">
    <property type="entry name" value="GLYCOSYLTRANSFERASE"/>
    <property type="match status" value="1"/>
</dbReference>
<reference evidence="2 3" key="1">
    <citation type="submission" date="2015-10" db="EMBL/GenBank/DDBJ databases">
        <title>Draft genome sequence of Salegentibacter salinarum KCTC 12975.</title>
        <authorList>
            <person name="Lin W."/>
            <person name="Zheng Q."/>
        </authorList>
    </citation>
    <scope>NUCLEOTIDE SEQUENCE [LARGE SCALE GENOMIC DNA]</scope>
    <source>
        <strain evidence="2 3">KCTC 12975</strain>
    </source>
</reference>
<evidence type="ECO:0000259" key="1">
    <source>
        <dbReference type="Pfam" id="PF00534"/>
    </source>
</evidence>
<gene>
    <name evidence="2" type="ORF">APR41_12135</name>
</gene>
<dbReference type="EMBL" id="LKTS01000002">
    <property type="protein sequence ID" value="PKD21157.1"/>
    <property type="molecule type" value="Genomic_DNA"/>
</dbReference>
<sequence>MTKSLLYIGNDLQINSFTATYISFFSKMLRKEGYKVKTASTRSNKALRLIEMLGLIVRYHKTTDIVLIDTYGAMNFYYAYLVAKTCQAYKVDYIPILHGGNLPERLSANKKYSQSLFGKAKINIAPSEFLYNIFKAEGFHNTKIIPNAIQMENYPFKKREDFQPKLLWVRRFQKRYNPVMALEVLLLLKKDYPNAKLCMVGPDKDGTMKTCKKFAAKHQLDIEFPGKLKKKTWAKLSKDYDFFINTTNIDNTPISVIEAMSLGLAVVSTNVGGMPVLIKNNDDGILVPVNNAQDMAAEIDKLIKHPEKAQSLTENARKKVENFAWEKVKADWNRVLNS</sequence>
<feature type="domain" description="Glycosyl transferase family 1" evidence="1">
    <location>
        <begin position="156"/>
        <end position="318"/>
    </location>
</feature>
<organism evidence="2 3">
    <name type="scientific">Salegentibacter salinarum</name>
    <dbReference type="NCBI Taxonomy" id="447422"/>
    <lineage>
        <taxon>Bacteria</taxon>
        <taxon>Pseudomonadati</taxon>
        <taxon>Bacteroidota</taxon>
        <taxon>Flavobacteriia</taxon>
        <taxon>Flavobacteriales</taxon>
        <taxon>Flavobacteriaceae</taxon>
        <taxon>Salegentibacter</taxon>
    </lineage>
</organism>
<comment type="caution">
    <text evidence="2">The sequence shown here is derived from an EMBL/GenBank/DDBJ whole genome shotgun (WGS) entry which is preliminary data.</text>
</comment>